<evidence type="ECO:0000256" key="1">
    <source>
        <dbReference type="SAM" id="MobiDB-lite"/>
    </source>
</evidence>
<keyword evidence="2" id="KW-0732">Signal</keyword>
<evidence type="ECO:0000256" key="2">
    <source>
        <dbReference type="SAM" id="SignalP"/>
    </source>
</evidence>
<evidence type="ECO:0000313" key="4">
    <source>
        <dbReference type="RefSeq" id="XP_022330094.1"/>
    </source>
</evidence>
<organism evidence="3 4">
    <name type="scientific">Crassostrea virginica</name>
    <name type="common">Eastern oyster</name>
    <dbReference type="NCBI Taxonomy" id="6565"/>
    <lineage>
        <taxon>Eukaryota</taxon>
        <taxon>Metazoa</taxon>
        <taxon>Spiralia</taxon>
        <taxon>Lophotrochozoa</taxon>
        <taxon>Mollusca</taxon>
        <taxon>Bivalvia</taxon>
        <taxon>Autobranchia</taxon>
        <taxon>Pteriomorphia</taxon>
        <taxon>Ostreida</taxon>
        <taxon>Ostreoidea</taxon>
        <taxon>Ostreidae</taxon>
        <taxon>Crassostrea</taxon>
    </lineage>
</organism>
<feature type="region of interest" description="Disordered" evidence="1">
    <location>
        <begin position="167"/>
        <end position="223"/>
    </location>
</feature>
<feature type="chain" id="PRO_5034795961" evidence="2">
    <location>
        <begin position="21"/>
        <end position="397"/>
    </location>
</feature>
<feature type="compositionally biased region" description="Basic and acidic residues" evidence="1">
    <location>
        <begin position="383"/>
        <end position="397"/>
    </location>
</feature>
<accession>A0A8B8DRB2</accession>
<feature type="region of interest" description="Disordered" evidence="1">
    <location>
        <begin position="236"/>
        <end position="295"/>
    </location>
</feature>
<protein>
    <submittedName>
        <fullName evidence="4">Uncharacterized protein LOC111128644 isoform X1</fullName>
    </submittedName>
</protein>
<dbReference type="KEGG" id="cvn:111128644"/>
<feature type="compositionally biased region" description="Basic and acidic residues" evidence="1">
    <location>
        <begin position="176"/>
        <end position="210"/>
    </location>
</feature>
<evidence type="ECO:0000313" key="3">
    <source>
        <dbReference type="Proteomes" id="UP000694844"/>
    </source>
</evidence>
<name>A0A8B8DRB2_CRAVI</name>
<dbReference type="AlphaFoldDB" id="A0A8B8DRB2"/>
<dbReference type="Proteomes" id="UP000694844">
    <property type="component" value="Chromosome 4"/>
</dbReference>
<gene>
    <name evidence="4" type="primary">LOC111128644</name>
</gene>
<keyword evidence="3" id="KW-1185">Reference proteome</keyword>
<dbReference type="OrthoDB" id="6160338at2759"/>
<feature type="signal peptide" evidence="2">
    <location>
        <begin position="1"/>
        <end position="20"/>
    </location>
</feature>
<proteinExistence type="predicted"/>
<dbReference type="RefSeq" id="XP_022330094.1">
    <property type="nucleotide sequence ID" value="XM_022474386.1"/>
</dbReference>
<dbReference type="GeneID" id="111128644"/>
<feature type="region of interest" description="Disordered" evidence="1">
    <location>
        <begin position="339"/>
        <end position="397"/>
    </location>
</feature>
<sequence>MQPPFLLLCVLQSLISVSCGATLKTKVNEKPDIEESQLFQLTPKVPIGQFLGNPQELQSSKNVASVPKVPIGQFLGNPQKLESSKNVGSKPNMQNQVHKNVDVIDDAEAEEEESLNDLLKTVLITLRDHPDIIMNILEDEERRRNKDFQEPPAQLVLEPKRVQKKGGYKSWGNLKAKSESSQETKENSDQSRGSRESSESRDGSYYKNKYDMSVFSGENSDDSKELDLAQYYKQKYANSKSDGSRSSSSSSSASSEEDEHPVVPLDKRVPEQPEETIDITSLSDGDDLDLTNLISEGGLEDLPEYKESHNKLVPEPSKVLKADRTVILEKIPKSVLSAKANGENAEPTTNALKPVITEADMSSGNIENHREAVKNPKAPANEEVEKTQARQSSEQKS</sequence>
<feature type="compositionally biased region" description="Low complexity" evidence="1">
    <location>
        <begin position="239"/>
        <end position="254"/>
    </location>
</feature>
<reference evidence="4" key="1">
    <citation type="submission" date="2025-08" db="UniProtKB">
        <authorList>
            <consortium name="RefSeq"/>
        </authorList>
    </citation>
    <scope>IDENTIFICATION</scope>
    <source>
        <tissue evidence="4">Whole sample</tissue>
    </source>
</reference>